<dbReference type="OrthoDB" id="9444602at2759"/>
<keyword evidence="5 14" id="KW-0552">Olfaction</keyword>
<evidence type="ECO:0000256" key="5">
    <source>
        <dbReference type="ARBA" id="ARBA00022725"/>
    </source>
</evidence>
<dbReference type="PANTHER" id="PTHR24242:SF253">
    <property type="entry name" value="OLFACTORY RECEPTOR-RELATED"/>
    <property type="match status" value="1"/>
</dbReference>
<dbReference type="PRINTS" id="PR00245">
    <property type="entry name" value="OLFACTORYR"/>
</dbReference>
<evidence type="ECO:0000256" key="2">
    <source>
        <dbReference type="ARBA" id="ARBA00022475"/>
    </source>
</evidence>
<evidence type="ECO:0000256" key="4">
    <source>
        <dbReference type="ARBA" id="ARBA00022692"/>
    </source>
</evidence>
<dbReference type="Gene3D" id="1.20.1070.10">
    <property type="entry name" value="Rhodopsin 7-helix transmembrane proteins"/>
    <property type="match status" value="1"/>
</dbReference>
<dbReference type="FunFam" id="1.20.1070.10:FF:000010">
    <property type="entry name" value="Olfactory receptor"/>
    <property type="match status" value="1"/>
</dbReference>
<evidence type="ECO:0000256" key="1">
    <source>
        <dbReference type="ARBA" id="ARBA00004651"/>
    </source>
</evidence>
<evidence type="ECO:0000259" key="15">
    <source>
        <dbReference type="PROSITE" id="PS50262"/>
    </source>
</evidence>
<feature type="transmembrane region" description="Helical" evidence="14">
    <location>
        <begin position="111"/>
        <end position="131"/>
    </location>
</feature>
<evidence type="ECO:0000313" key="16">
    <source>
        <dbReference type="EMBL" id="KAG9463675.1"/>
    </source>
</evidence>
<reference evidence="16" key="1">
    <citation type="thesis" date="2020" institute="ProQuest LLC" country="789 East Eisenhower Parkway, Ann Arbor, MI, USA">
        <title>Comparative Genomics and Chromosome Evolution.</title>
        <authorList>
            <person name="Mudd A.B."/>
        </authorList>
    </citation>
    <scope>NUCLEOTIDE SEQUENCE</scope>
    <source>
        <strain evidence="16">HN-11 Male</strain>
        <tissue evidence="16">Kidney and liver</tissue>
    </source>
</reference>
<keyword evidence="8 14" id="KW-0472">Membrane</keyword>
<keyword evidence="11" id="KW-0325">Glycoprotein</keyword>
<comment type="caution">
    <text evidence="16">The sequence shown here is derived from an EMBL/GenBank/DDBJ whole genome shotgun (WGS) entry which is preliminary data.</text>
</comment>
<keyword evidence="12 13" id="KW-0807">Transducer</keyword>
<dbReference type="GO" id="GO:0004930">
    <property type="term" value="F:G protein-coupled receptor activity"/>
    <property type="evidence" value="ECO:0007669"/>
    <property type="project" value="UniProtKB-KW"/>
</dbReference>
<name>A0A8J6E5E2_ELECQ</name>
<dbReference type="PROSITE" id="PS00237">
    <property type="entry name" value="G_PROTEIN_RECEP_F1_1"/>
    <property type="match status" value="1"/>
</dbReference>
<keyword evidence="2 14" id="KW-1003">Cell membrane</keyword>
<evidence type="ECO:0000256" key="14">
    <source>
        <dbReference type="RuleBase" id="RU363047"/>
    </source>
</evidence>
<feature type="transmembrane region" description="Helical" evidence="14">
    <location>
        <begin position="241"/>
        <end position="260"/>
    </location>
</feature>
<dbReference type="Proteomes" id="UP000770717">
    <property type="component" value="Unassembled WGS sequence"/>
</dbReference>
<accession>A0A8J6E5E2</accession>
<feature type="transmembrane region" description="Helical" evidence="14">
    <location>
        <begin position="205"/>
        <end position="229"/>
    </location>
</feature>
<dbReference type="PANTHER" id="PTHR24242">
    <property type="entry name" value="G-PROTEIN COUPLED RECEPTOR"/>
    <property type="match status" value="1"/>
</dbReference>
<feature type="transmembrane region" description="Helical" evidence="14">
    <location>
        <begin position="6"/>
        <end position="23"/>
    </location>
</feature>
<evidence type="ECO:0000256" key="10">
    <source>
        <dbReference type="ARBA" id="ARBA00023170"/>
    </source>
</evidence>
<evidence type="ECO:0000256" key="12">
    <source>
        <dbReference type="ARBA" id="ARBA00023224"/>
    </source>
</evidence>
<dbReference type="EMBL" id="WNTK01006215">
    <property type="protein sequence ID" value="KAG9463675.1"/>
    <property type="molecule type" value="Genomic_DNA"/>
</dbReference>
<feature type="transmembrane region" description="Helical" evidence="14">
    <location>
        <begin position="169"/>
        <end position="193"/>
    </location>
</feature>
<evidence type="ECO:0000256" key="13">
    <source>
        <dbReference type="RuleBase" id="RU000688"/>
    </source>
</evidence>
<dbReference type="PROSITE" id="PS50262">
    <property type="entry name" value="G_PROTEIN_RECEP_F1_2"/>
    <property type="match status" value="1"/>
</dbReference>
<feature type="domain" description="G-protein coupled receptors family 1 profile" evidence="15">
    <location>
        <begin position="9"/>
        <end position="258"/>
    </location>
</feature>
<keyword evidence="6 14" id="KW-1133">Transmembrane helix</keyword>
<keyword evidence="4 13" id="KW-0812">Transmembrane</keyword>
<gene>
    <name evidence="16" type="ORF">GDO78_021318</name>
</gene>
<sequence length="279" mass="31526">MTYGATLYGNLLIITLVFYNKTLQSPMYFFISQLSMNDILLTTDIVPNMLYIQSTDRGSITFSGCIAQFYFCGASEIYECLLLTVMSYDRYLAICKPLYYPSIMNSTYCRILVAITWIFSFSVILISTIMISQLSFCKSNLIDYFFCDLAPLLEISCSDTYMIQLDASILSVPIIILPCILIMASYGNILCTILRIPSVSGRQKAFSTCSSHLLVVSIFYGSAFSLYTLPTKRESMSMVKVLSLLYTVGTPLVNPIIYSLRNKDIKMVLCKKTRKKHLS</sequence>
<evidence type="ECO:0000256" key="6">
    <source>
        <dbReference type="ARBA" id="ARBA00022989"/>
    </source>
</evidence>
<comment type="similarity">
    <text evidence="13">Belongs to the G-protein coupled receptor 1 family.</text>
</comment>
<evidence type="ECO:0000256" key="11">
    <source>
        <dbReference type="ARBA" id="ARBA00023180"/>
    </source>
</evidence>
<dbReference type="InterPro" id="IPR000276">
    <property type="entry name" value="GPCR_Rhodpsn"/>
</dbReference>
<keyword evidence="17" id="KW-1185">Reference proteome</keyword>
<evidence type="ECO:0000313" key="17">
    <source>
        <dbReference type="Proteomes" id="UP000770717"/>
    </source>
</evidence>
<dbReference type="GO" id="GO:0004984">
    <property type="term" value="F:olfactory receptor activity"/>
    <property type="evidence" value="ECO:0007669"/>
    <property type="project" value="InterPro"/>
</dbReference>
<dbReference type="InterPro" id="IPR017452">
    <property type="entry name" value="GPCR_Rhodpsn_7TM"/>
</dbReference>
<dbReference type="PRINTS" id="PR00237">
    <property type="entry name" value="GPCRRHODOPSN"/>
</dbReference>
<evidence type="ECO:0000256" key="7">
    <source>
        <dbReference type="ARBA" id="ARBA00023040"/>
    </source>
</evidence>
<keyword evidence="10 13" id="KW-0675">Receptor</keyword>
<keyword evidence="7 13" id="KW-0297">G-protein coupled receptor</keyword>
<protein>
    <recommendedName>
        <fullName evidence="14">Olfactory receptor</fullName>
    </recommendedName>
</protein>
<dbReference type="AlphaFoldDB" id="A0A8J6E5E2"/>
<keyword evidence="3 14" id="KW-0716">Sensory transduction</keyword>
<keyword evidence="9" id="KW-1015">Disulfide bond</keyword>
<evidence type="ECO:0000256" key="9">
    <source>
        <dbReference type="ARBA" id="ARBA00023157"/>
    </source>
</evidence>
<evidence type="ECO:0000256" key="8">
    <source>
        <dbReference type="ARBA" id="ARBA00023136"/>
    </source>
</evidence>
<dbReference type="InterPro" id="IPR000725">
    <property type="entry name" value="Olfact_rcpt"/>
</dbReference>
<organism evidence="16 17">
    <name type="scientific">Eleutherodactylus coqui</name>
    <name type="common">Puerto Rican coqui</name>
    <dbReference type="NCBI Taxonomy" id="57060"/>
    <lineage>
        <taxon>Eukaryota</taxon>
        <taxon>Metazoa</taxon>
        <taxon>Chordata</taxon>
        <taxon>Craniata</taxon>
        <taxon>Vertebrata</taxon>
        <taxon>Euteleostomi</taxon>
        <taxon>Amphibia</taxon>
        <taxon>Batrachia</taxon>
        <taxon>Anura</taxon>
        <taxon>Neobatrachia</taxon>
        <taxon>Hyloidea</taxon>
        <taxon>Eleutherodactylidae</taxon>
        <taxon>Eleutherodactylinae</taxon>
        <taxon>Eleutherodactylus</taxon>
        <taxon>Eleutherodactylus</taxon>
    </lineage>
</organism>
<proteinExistence type="inferred from homology"/>
<dbReference type="GO" id="GO:0005886">
    <property type="term" value="C:plasma membrane"/>
    <property type="evidence" value="ECO:0007669"/>
    <property type="project" value="UniProtKB-SubCell"/>
</dbReference>
<evidence type="ECO:0000256" key="3">
    <source>
        <dbReference type="ARBA" id="ARBA00022606"/>
    </source>
</evidence>
<dbReference type="Pfam" id="PF13853">
    <property type="entry name" value="7tm_4"/>
    <property type="match status" value="1"/>
</dbReference>
<dbReference type="InterPro" id="IPR050939">
    <property type="entry name" value="Olfactory_GPCR1"/>
</dbReference>
<comment type="subcellular location">
    <subcellularLocation>
        <location evidence="1 14">Cell membrane</location>
        <topology evidence="1 14">Multi-pass membrane protein</topology>
    </subcellularLocation>
</comment>
<dbReference type="SUPFAM" id="SSF81321">
    <property type="entry name" value="Family A G protein-coupled receptor-like"/>
    <property type="match status" value="1"/>
</dbReference>